<reference evidence="4 5" key="1">
    <citation type="submission" date="2024-07" db="EMBL/GenBank/DDBJ databases">
        <authorList>
            <person name="Hebao G."/>
        </authorList>
    </citation>
    <scope>NUCLEOTIDE SEQUENCE [LARGE SCALE GENOMIC DNA]</scope>
    <source>
        <strain evidence="4 5">ACCC 02193</strain>
    </source>
</reference>
<evidence type="ECO:0000256" key="2">
    <source>
        <dbReference type="SAM" id="SignalP"/>
    </source>
</evidence>
<dbReference type="InterPro" id="IPR025543">
    <property type="entry name" value="Dodecin-like"/>
</dbReference>
<proteinExistence type="predicted"/>
<comment type="caution">
    <text evidence="4">The sequence shown here is derived from an EMBL/GenBank/DDBJ whole genome shotgun (WGS) entry which is preliminary data.</text>
</comment>
<gene>
    <name evidence="4" type="ORF">AB6T85_17330</name>
</gene>
<organism evidence="4 5">
    <name type="scientific">Erwinia aeris</name>
    <dbReference type="NCBI Taxonomy" id="3239803"/>
    <lineage>
        <taxon>Bacteria</taxon>
        <taxon>Pseudomonadati</taxon>
        <taxon>Pseudomonadota</taxon>
        <taxon>Gammaproteobacteria</taxon>
        <taxon>Enterobacterales</taxon>
        <taxon>Erwiniaceae</taxon>
        <taxon>Erwinia</taxon>
    </lineage>
</organism>
<dbReference type="InterPro" id="IPR036275">
    <property type="entry name" value="YdgH-like_sf"/>
</dbReference>
<evidence type="ECO:0000259" key="3">
    <source>
        <dbReference type="Pfam" id="PF07338"/>
    </source>
</evidence>
<dbReference type="InterPro" id="IPR010854">
    <property type="entry name" value="YdgH/BhsA/McbA-like_dom"/>
</dbReference>
<feature type="signal peptide" evidence="2">
    <location>
        <begin position="1"/>
        <end position="19"/>
    </location>
</feature>
<dbReference type="EMBL" id="JBGFFX010000011">
    <property type="protein sequence ID" value="MEY8772169.1"/>
    <property type="molecule type" value="Genomic_DNA"/>
</dbReference>
<sequence length="89" mass="9825">MKKIISAALLLLMTGSAFAAQIVPRNELDNYVKKERVSISNVMGGKSKALEALRTEVDKKGGEYMYITSLDRPGNSSHWRGTAIVLEKK</sequence>
<evidence type="ECO:0000256" key="1">
    <source>
        <dbReference type="ARBA" id="ARBA00022729"/>
    </source>
</evidence>
<name>A0ABV4EBK6_9GAMM</name>
<evidence type="ECO:0000313" key="4">
    <source>
        <dbReference type="EMBL" id="MEY8772169.1"/>
    </source>
</evidence>
<keyword evidence="1 2" id="KW-0732">Signal</keyword>
<evidence type="ECO:0000313" key="5">
    <source>
        <dbReference type="Proteomes" id="UP001565243"/>
    </source>
</evidence>
<feature type="domain" description="YdgH/BhsA/McbA-like" evidence="3">
    <location>
        <begin position="34"/>
        <end position="85"/>
    </location>
</feature>
<accession>A0ABV4EBK6</accession>
<protein>
    <submittedName>
        <fullName evidence="4">YdgH/BhsA/McbA-like domain containing protein</fullName>
    </submittedName>
</protein>
<dbReference type="Proteomes" id="UP001565243">
    <property type="component" value="Unassembled WGS sequence"/>
</dbReference>
<keyword evidence="5" id="KW-1185">Reference proteome</keyword>
<dbReference type="RefSeq" id="WP_253458266.1">
    <property type="nucleotide sequence ID" value="NZ_JBGFFX010000011.1"/>
</dbReference>
<dbReference type="SUPFAM" id="SSF159871">
    <property type="entry name" value="YdgH-like"/>
    <property type="match status" value="1"/>
</dbReference>
<dbReference type="Gene3D" id="3.30.1660.10">
    <property type="entry name" value="Flavin-binding protein dodecin"/>
    <property type="match status" value="1"/>
</dbReference>
<dbReference type="Pfam" id="PF07338">
    <property type="entry name" value="YdgH_BhsA-like"/>
    <property type="match status" value="1"/>
</dbReference>
<feature type="chain" id="PRO_5046632973" evidence="2">
    <location>
        <begin position="20"/>
        <end position="89"/>
    </location>
</feature>